<evidence type="ECO:0000313" key="4">
    <source>
        <dbReference type="Proteomes" id="UP000775872"/>
    </source>
</evidence>
<dbReference type="OrthoDB" id="10626045at2759"/>
<keyword evidence="2" id="KW-0812">Transmembrane</keyword>
<feature type="transmembrane region" description="Helical" evidence="2">
    <location>
        <begin position="76"/>
        <end position="98"/>
    </location>
</feature>
<keyword evidence="2" id="KW-1133">Transmembrane helix</keyword>
<comment type="caution">
    <text evidence="3">The sequence shown here is derived from an EMBL/GenBank/DDBJ whole genome shotgun (WGS) entry which is preliminary data.</text>
</comment>
<feature type="region of interest" description="Disordered" evidence="1">
    <location>
        <begin position="106"/>
        <end position="129"/>
    </location>
</feature>
<keyword evidence="2" id="KW-0472">Membrane</keyword>
<dbReference type="Proteomes" id="UP000775872">
    <property type="component" value="Unassembled WGS sequence"/>
</dbReference>
<dbReference type="AlphaFoldDB" id="A0A9N9YZL8"/>
<reference evidence="4" key="1">
    <citation type="submission" date="2019-06" db="EMBL/GenBank/DDBJ databases">
        <authorList>
            <person name="Broberg M."/>
        </authorList>
    </citation>
    <scope>NUCLEOTIDE SEQUENCE [LARGE SCALE GENOMIC DNA]</scope>
</reference>
<evidence type="ECO:0000256" key="2">
    <source>
        <dbReference type="SAM" id="Phobius"/>
    </source>
</evidence>
<feature type="compositionally biased region" description="Pro residues" evidence="1">
    <location>
        <begin position="15"/>
        <end position="33"/>
    </location>
</feature>
<feature type="non-terminal residue" evidence="3">
    <location>
        <position position="129"/>
    </location>
</feature>
<gene>
    <name evidence="3" type="ORF">CSOL1703_00012089</name>
</gene>
<protein>
    <submittedName>
        <fullName evidence="3">Uncharacterized protein</fullName>
    </submittedName>
</protein>
<proteinExistence type="predicted"/>
<dbReference type="EMBL" id="CABFOC020000014">
    <property type="protein sequence ID" value="CAH0046355.1"/>
    <property type="molecule type" value="Genomic_DNA"/>
</dbReference>
<feature type="region of interest" description="Disordered" evidence="1">
    <location>
        <begin position="1"/>
        <end position="64"/>
    </location>
</feature>
<accession>A0A9N9YZL8</accession>
<evidence type="ECO:0000313" key="3">
    <source>
        <dbReference type="EMBL" id="CAH0046355.1"/>
    </source>
</evidence>
<organism evidence="3 4">
    <name type="scientific">Clonostachys solani</name>
    <dbReference type="NCBI Taxonomy" id="160281"/>
    <lineage>
        <taxon>Eukaryota</taxon>
        <taxon>Fungi</taxon>
        <taxon>Dikarya</taxon>
        <taxon>Ascomycota</taxon>
        <taxon>Pezizomycotina</taxon>
        <taxon>Sordariomycetes</taxon>
        <taxon>Hypocreomycetidae</taxon>
        <taxon>Hypocreales</taxon>
        <taxon>Bionectriaceae</taxon>
        <taxon>Clonostachys</taxon>
    </lineage>
</organism>
<keyword evidence="4" id="KW-1185">Reference proteome</keyword>
<evidence type="ECO:0000256" key="1">
    <source>
        <dbReference type="SAM" id="MobiDB-lite"/>
    </source>
</evidence>
<reference evidence="3 4" key="2">
    <citation type="submission" date="2021-10" db="EMBL/GenBank/DDBJ databases">
        <authorList>
            <person name="Piombo E."/>
        </authorList>
    </citation>
    <scope>NUCLEOTIDE SEQUENCE [LARGE SCALE GENOMIC DNA]</scope>
</reference>
<sequence>MAPRPGSPSERTLPPKTPPSSPVAGPSCPPPSPFEGAPQESTPLLDGAQDPSIPPSTAPSVVSSASPEVIIFQPSVFVIVLMLVVHYLVVGVLVYIAYRFLGGFNPTSKNPPGDSGPAEVQDKASQYST</sequence>
<name>A0A9N9YZL8_9HYPO</name>